<dbReference type="GO" id="GO:0005524">
    <property type="term" value="F:ATP binding"/>
    <property type="evidence" value="ECO:0007669"/>
    <property type="project" value="UniProtKB-KW"/>
</dbReference>
<dbReference type="InterPro" id="IPR027417">
    <property type="entry name" value="P-loop_NTPase"/>
</dbReference>
<dbReference type="Proteomes" id="UP000253490">
    <property type="component" value="Unassembled WGS sequence"/>
</dbReference>
<dbReference type="PROSITE" id="PS50893">
    <property type="entry name" value="ABC_TRANSPORTER_2"/>
    <property type="match status" value="1"/>
</dbReference>
<dbReference type="InterPro" id="IPR003593">
    <property type="entry name" value="AAA+_ATPase"/>
</dbReference>
<dbReference type="PANTHER" id="PTHR42798">
    <property type="entry name" value="LIPOPROTEIN-RELEASING SYSTEM ATP-BINDING PROTEIN LOLD"/>
    <property type="match status" value="1"/>
</dbReference>
<dbReference type="SMART" id="SM00382">
    <property type="entry name" value="AAA"/>
    <property type="match status" value="1"/>
</dbReference>
<dbReference type="Gene3D" id="3.40.50.300">
    <property type="entry name" value="P-loop containing nucleotide triphosphate hydrolases"/>
    <property type="match status" value="1"/>
</dbReference>
<organism evidence="4 5">
    <name type="scientific">Alkalibaculum bacchi</name>
    <dbReference type="NCBI Taxonomy" id="645887"/>
    <lineage>
        <taxon>Bacteria</taxon>
        <taxon>Bacillati</taxon>
        <taxon>Bacillota</taxon>
        <taxon>Clostridia</taxon>
        <taxon>Eubacteriales</taxon>
        <taxon>Eubacteriaceae</taxon>
        <taxon>Alkalibaculum</taxon>
    </lineage>
</organism>
<dbReference type="InterPro" id="IPR003439">
    <property type="entry name" value="ABC_transporter-like_ATP-bd"/>
</dbReference>
<evidence type="ECO:0000256" key="1">
    <source>
        <dbReference type="ARBA" id="ARBA00022741"/>
    </source>
</evidence>
<dbReference type="SUPFAM" id="SSF52540">
    <property type="entry name" value="P-loop containing nucleoside triphosphate hydrolases"/>
    <property type="match status" value="1"/>
</dbReference>
<reference evidence="4 5" key="1">
    <citation type="submission" date="2018-06" db="EMBL/GenBank/DDBJ databases">
        <title>Genomic Encyclopedia of Type Strains, Phase IV (KMG-IV): sequencing the most valuable type-strain genomes for metagenomic binning, comparative biology and taxonomic classification.</title>
        <authorList>
            <person name="Goeker M."/>
        </authorList>
    </citation>
    <scope>NUCLEOTIDE SEQUENCE [LARGE SCALE GENOMIC DNA]</scope>
    <source>
        <strain evidence="4 5">DSM 22112</strain>
    </source>
</reference>
<dbReference type="PANTHER" id="PTHR42798:SF2">
    <property type="entry name" value="ABC TRANSPORTER ATP-BINDING PROTEIN MG467-RELATED"/>
    <property type="match status" value="1"/>
</dbReference>
<proteinExistence type="predicted"/>
<keyword evidence="2 4" id="KW-0067">ATP-binding</keyword>
<evidence type="ECO:0000256" key="2">
    <source>
        <dbReference type="ARBA" id="ARBA00022840"/>
    </source>
</evidence>
<accession>A0A366HZQ5</accession>
<comment type="caution">
    <text evidence="4">The sequence shown here is derived from an EMBL/GenBank/DDBJ whole genome shotgun (WGS) entry which is preliminary data.</text>
</comment>
<dbReference type="RefSeq" id="WP_113921641.1">
    <property type="nucleotide sequence ID" value="NZ_QNRX01000021.1"/>
</dbReference>
<dbReference type="OrthoDB" id="9802264at2"/>
<dbReference type="InterPro" id="IPR017871">
    <property type="entry name" value="ABC_transporter-like_CS"/>
</dbReference>
<dbReference type="PROSITE" id="PS00211">
    <property type="entry name" value="ABC_TRANSPORTER_1"/>
    <property type="match status" value="1"/>
</dbReference>
<sequence length="205" mass="23126">MIELANVSKAFEGQIVLNDFSVKIETNEFVTIVGKSGSGKSTLLHIMSMIDKPNSGTVRFLDWTNPKGKDLLELRRCHFGYVFQNYVLMNNKTVKENLLLSTKYTSSKDPAALVDYLEKVQLSKEYLNKKVYQLSGGEQQRLAIARILLKPCTTIFADEPTGNLDNYNKNIILSLFKELKAEGKTIICATHDREIANQSDRTISL</sequence>
<feature type="domain" description="ABC transporter" evidence="3">
    <location>
        <begin position="2"/>
        <end position="205"/>
    </location>
</feature>
<dbReference type="AlphaFoldDB" id="A0A366HZQ5"/>
<evidence type="ECO:0000313" key="4">
    <source>
        <dbReference type="EMBL" id="RBP58761.1"/>
    </source>
</evidence>
<dbReference type="EMBL" id="QNRX01000021">
    <property type="protein sequence ID" value="RBP58761.1"/>
    <property type="molecule type" value="Genomic_DNA"/>
</dbReference>
<dbReference type="Pfam" id="PF00005">
    <property type="entry name" value="ABC_tran"/>
    <property type="match status" value="1"/>
</dbReference>
<gene>
    <name evidence="4" type="ORF">DES36_12144</name>
</gene>
<evidence type="ECO:0000313" key="5">
    <source>
        <dbReference type="Proteomes" id="UP000253490"/>
    </source>
</evidence>
<name>A0A366HZQ5_9FIRM</name>
<evidence type="ECO:0000259" key="3">
    <source>
        <dbReference type="PROSITE" id="PS50893"/>
    </source>
</evidence>
<keyword evidence="1" id="KW-0547">Nucleotide-binding</keyword>
<keyword evidence="5" id="KW-1185">Reference proteome</keyword>
<dbReference type="GO" id="GO:0016887">
    <property type="term" value="F:ATP hydrolysis activity"/>
    <property type="evidence" value="ECO:0007669"/>
    <property type="project" value="InterPro"/>
</dbReference>
<protein>
    <submittedName>
        <fullName evidence="4">Putative ABC transport system ATP-binding protein</fullName>
    </submittedName>
</protein>